<protein>
    <submittedName>
        <fullName evidence="2">Uncharacterized protein</fullName>
    </submittedName>
</protein>
<comment type="caution">
    <text evidence="2">The sequence shown here is derived from an EMBL/GenBank/DDBJ whole genome shotgun (WGS) entry which is preliminary data.</text>
</comment>
<feature type="compositionally biased region" description="Polar residues" evidence="1">
    <location>
        <begin position="50"/>
        <end position="62"/>
    </location>
</feature>
<evidence type="ECO:0000313" key="2">
    <source>
        <dbReference type="EMBL" id="KAF9148654.1"/>
    </source>
</evidence>
<proteinExistence type="predicted"/>
<name>A0A9P5V986_9FUNG</name>
<keyword evidence="3" id="KW-1185">Reference proteome</keyword>
<evidence type="ECO:0000256" key="1">
    <source>
        <dbReference type="SAM" id="MobiDB-lite"/>
    </source>
</evidence>
<gene>
    <name evidence="2" type="ORF">BG015_009611</name>
</gene>
<sequence>MNQRASHNSALHVVIPVAVGGTLQVSVSVTGNQADYHAPTSEDDPKNGAVANTPQSADSNRQNPGPPAPGTGNGAHGQADAGLV</sequence>
<dbReference type="EMBL" id="JAAAUQ010000630">
    <property type="protein sequence ID" value="KAF9148654.1"/>
    <property type="molecule type" value="Genomic_DNA"/>
</dbReference>
<reference evidence="2" key="1">
    <citation type="journal article" date="2020" name="Fungal Divers.">
        <title>Resolving the Mortierellaceae phylogeny through synthesis of multi-gene phylogenetics and phylogenomics.</title>
        <authorList>
            <person name="Vandepol N."/>
            <person name="Liber J."/>
            <person name="Desiro A."/>
            <person name="Na H."/>
            <person name="Kennedy M."/>
            <person name="Barry K."/>
            <person name="Grigoriev I.V."/>
            <person name="Miller A.N."/>
            <person name="O'Donnell K."/>
            <person name="Stajich J.E."/>
            <person name="Bonito G."/>
        </authorList>
    </citation>
    <scope>NUCLEOTIDE SEQUENCE</scope>
    <source>
        <strain evidence="2">NRRL 6426</strain>
    </source>
</reference>
<accession>A0A9P5V986</accession>
<feature type="region of interest" description="Disordered" evidence="1">
    <location>
        <begin position="34"/>
        <end position="84"/>
    </location>
</feature>
<organism evidence="2 3">
    <name type="scientific">Linnemannia schmuckeri</name>
    <dbReference type="NCBI Taxonomy" id="64567"/>
    <lineage>
        <taxon>Eukaryota</taxon>
        <taxon>Fungi</taxon>
        <taxon>Fungi incertae sedis</taxon>
        <taxon>Mucoromycota</taxon>
        <taxon>Mortierellomycotina</taxon>
        <taxon>Mortierellomycetes</taxon>
        <taxon>Mortierellales</taxon>
        <taxon>Mortierellaceae</taxon>
        <taxon>Linnemannia</taxon>
    </lineage>
</organism>
<evidence type="ECO:0000313" key="3">
    <source>
        <dbReference type="Proteomes" id="UP000748756"/>
    </source>
</evidence>
<dbReference type="AlphaFoldDB" id="A0A9P5V986"/>
<dbReference type="Proteomes" id="UP000748756">
    <property type="component" value="Unassembled WGS sequence"/>
</dbReference>